<evidence type="ECO:0000313" key="2">
    <source>
        <dbReference type="Proteomes" id="UP001607303"/>
    </source>
</evidence>
<protein>
    <submittedName>
        <fullName evidence="1">Uncharacterized protein</fullName>
    </submittedName>
</protein>
<comment type="caution">
    <text evidence="1">The sequence shown here is derived from an EMBL/GenBank/DDBJ whole genome shotgun (WGS) entry which is preliminary data.</text>
</comment>
<keyword evidence="2" id="KW-1185">Reference proteome</keyword>
<gene>
    <name evidence="1" type="ORF">V1477_013248</name>
</gene>
<dbReference type="Proteomes" id="UP001607303">
    <property type="component" value="Unassembled WGS sequence"/>
</dbReference>
<evidence type="ECO:0000313" key="1">
    <source>
        <dbReference type="EMBL" id="KAL2736739.1"/>
    </source>
</evidence>
<accession>A0ABD2BVW3</accession>
<dbReference type="AlphaFoldDB" id="A0ABD2BVW3"/>
<dbReference type="EMBL" id="JAYRBN010000066">
    <property type="protein sequence ID" value="KAL2736739.1"/>
    <property type="molecule type" value="Genomic_DNA"/>
</dbReference>
<proteinExistence type="predicted"/>
<organism evidence="1 2">
    <name type="scientific">Vespula maculifrons</name>
    <name type="common">Eastern yellow jacket</name>
    <name type="synonym">Wasp</name>
    <dbReference type="NCBI Taxonomy" id="7453"/>
    <lineage>
        <taxon>Eukaryota</taxon>
        <taxon>Metazoa</taxon>
        <taxon>Ecdysozoa</taxon>
        <taxon>Arthropoda</taxon>
        <taxon>Hexapoda</taxon>
        <taxon>Insecta</taxon>
        <taxon>Pterygota</taxon>
        <taxon>Neoptera</taxon>
        <taxon>Endopterygota</taxon>
        <taxon>Hymenoptera</taxon>
        <taxon>Apocrita</taxon>
        <taxon>Aculeata</taxon>
        <taxon>Vespoidea</taxon>
        <taxon>Vespidae</taxon>
        <taxon>Vespinae</taxon>
        <taxon>Vespula</taxon>
    </lineage>
</organism>
<sequence length="61" mass="7404">MVERTLGTLGTLHEQSKRRKMFIIENHCQRRRTCNWRDIHKRNEVSVVTMKKYELISIFGK</sequence>
<name>A0ABD2BVW3_VESMC</name>
<reference evidence="1 2" key="1">
    <citation type="journal article" date="2024" name="Ann. Entomol. Soc. Am.">
        <title>Genomic analyses of the southern and eastern yellowjacket wasps (Hymenoptera: Vespidae) reveal evolutionary signatures of social life.</title>
        <authorList>
            <person name="Catto M.A."/>
            <person name="Caine P.B."/>
            <person name="Orr S.E."/>
            <person name="Hunt B.G."/>
            <person name="Goodisman M.A.D."/>
        </authorList>
    </citation>
    <scope>NUCLEOTIDE SEQUENCE [LARGE SCALE GENOMIC DNA]</scope>
    <source>
        <strain evidence="1">232</strain>
        <tissue evidence="1">Head and thorax</tissue>
    </source>
</reference>